<proteinExistence type="predicted"/>
<dbReference type="PANTHER" id="PTHR34374:SF1">
    <property type="entry name" value="LARGE RIBOSOMAL RNA SUBUNIT ACCUMULATION PROTEIN YCED HOMOLOG 1, CHLOROPLASTIC"/>
    <property type="match status" value="1"/>
</dbReference>
<sequence length="216" mass="23466">MIRPEDSAWAIPVAQVSSRPGQRQEVDAAYPAPDGIGDQIVGVQEGSDIRVDGAFDSIVDGLVFQAHVIAPLHAECTRCLVPINRDWGLDATAFFPYAPQPTGAMHYNARAAEDRAARDEVEIIAGEDEAEDTYPLSADGVYADIQALLRDTLVENLPLQLLCKPNCRGLCPQCGVNLNEHPDHRHDVTDIRFASLAGLKAQLEQNQSTQDPSNKA</sequence>
<protein>
    <submittedName>
        <fullName evidence="1">Putative metal-binding, possibly nucleic acidbinding protein</fullName>
    </submittedName>
</protein>
<dbReference type="Pfam" id="PF02620">
    <property type="entry name" value="YceD"/>
    <property type="match status" value="1"/>
</dbReference>
<dbReference type="RefSeq" id="WP_024464378.1">
    <property type="nucleotide sequence ID" value="NZ_CP062939.1"/>
</dbReference>
<dbReference type="STRING" id="77635.BISU_1433"/>
<name>A0A087EC11_9BIFI</name>
<evidence type="ECO:0000313" key="2">
    <source>
        <dbReference type="Proteomes" id="UP000029055"/>
    </source>
</evidence>
<comment type="caution">
    <text evidence="1">The sequence shown here is derived from an EMBL/GenBank/DDBJ whole genome shotgun (WGS) entry which is preliminary data.</text>
</comment>
<keyword evidence="2" id="KW-1185">Reference proteome</keyword>
<organism evidence="1 2">
    <name type="scientific">Bifidobacterium subtile</name>
    <dbReference type="NCBI Taxonomy" id="77635"/>
    <lineage>
        <taxon>Bacteria</taxon>
        <taxon>Bacillati</taxon>
        <taxon>Actinomycetota</taxon>
        <taxon>Actinomycetes</taxon>
        <taxon>Bifidobacteriales</taxon>
        <taxon>Bifidobacteriaceae</taxon>
        <taxon>Bifidobacterium</taxon>
    </lineage>
</organism>
<dbReference type="eggNOG" id="COG1399">
    <property type="taxonomic scope" value="Bacteria"/>
</dbReference>
<evidence type="ECO:0000313" key="1">
    <source>
        <dbReference type="EMBL" id="KFJ05312.1"/>
    </source>
</evidence>
<gene>
    <name evidence="1" type="ORF">BISU_1433</name>
</gene>
<dbReference type="EMBL" id="JGZR01000001">
    <property type="protein sequence ID" value="KFJ05312.1"/>
    <property type="molecule type" value="Genomic_DNA"/>
</dbReference>
<dbReference type="InterPro" id="IPR003772">
    <property type="entry name" value="YceD"/>
</dbReference>
<dbReference type="Proteomes" id="UP000029055">
    <property type="component" value="Unassembled WGS sequence"/>
</dbReference>
<accession>A0A087EC11</accession>
<dbReference type="OrthoDB" id="9790372at2"/>
<dbReference type="AlphaFoldDB" id="A0A087EC11"/>
<reference evidence="1 2" key="1">
    <citation type="submission" date="2014-03" db="EMBL/GenBank/DDBJ databases">
        <title>Genomics of Bifidobacteria.</title>
        <authorList>
            <person name="Ventura M."/>
            <person name="Milani C."/>
            <person name="Lugli G.A."/>
        </authorList>
    </citation>
    <scope>NUCLEOTIDE SEQUENCE [LARGE SCALE GENOMIC DNA]</scope>
    <source>
        <strain evidence="1 2">LMG 11597</strain>
    </source>
</reference>
<dbReference type="PANTHER" id="PTHR34374">
    <property type="entry name" value="LARGE RIBOSOMAL RNA SUBUNIT ACCUMULATION PROTEIN YCED HOMOLOG 1, CHLOROPLASTIC"/>
    <property type="match status" value="1"/>
</dbReference>